<reference evidence="2 3" key="1">
    <citation type="submission" date="2020-04" db="EMBL/GenBank/DDBJ databases">
        <title>Draft genome of Pyxidicoccus fallax type strain.</title>
        <authorList>
            <person name="Whitworth D.E."/>
        </authorList>
    </citation>
    <scope>NUCLEOTIDE SEQUENCE [LARGE SCALE GENOMIC DNA]</scope>
    <source>
        <strain evidence="2 3">DSM 14698</strain>
    </source>
</reference>
<keyword evidence="3" id="KW-1185">Reference proteome</keyword>
<dbReference type="Proteomes" id="UP000518300">
    <property type="component" value="Unassembled WGS sequence"/>
</dbReference>
<evidence type="ECO:0008006" key="4">
    <source>
        <dbReference type="Google" id="ProtNLM"/>
    </source>
</evidence>
<evidence type="ECO:0000256" key="1">
    <source>
        <dbReference type="SAM" id="MobiDB-lite"/>
    </source>
</evidence>
<dbReference type="AlphaFoldDB" id="A0A848LA97"/>
<dbReference type="EMBL" id="JABBJJ010000041">
    <property type="protein sequence ID" value="NMO15517.1"/>
    <property type="molecule type" value="Genomic_DNA"/>
</dbReference>
<dbReference type="PROSITE" id="PS51257">
    <property type="entry name" value="PROKAR_LIPOPROTEIN"/>
    <property type="match status" value="1"/>
</dbReference>
<gene>
    <name evidence="2" type="ORF">HG543_11735</name>
</gene>
<feature type="region of interest" description="Disordered" evidence="1">
    <location>
        <begin position="34"/>
        <end position="62"/>
    </location>
</feature>
<organism evidence="2 3">
    <name type="scientific">Pyxidicoccus fallax</name>
    <dbReference type="NCBI Taxonomy" id="394095"/>
    <lineage>
        <taxon>Bacteria</taxon>
        <taxon>Pseudomonadati</taxon>
        <taxon>Myxococcota</taxon>
        <taxon>Myxococcia</taxon>
        <taxon>Myxococcales</taxon>
        <taxon>Cystobacterineae</taxon>
        <taxon>Myxococcaceae</taxon>
        <taxon>Pyxidicoccus</taxon>
    </lineage>
</organism>
<sequence>MWPVARGLRAGGLAARGLVAVLLVVLTGCREEKPAEPLQSLKPEPLPSLASGGGAAPRDAGAVAEAEPPEVETALVFGEELPKEALRLELAGERVRLGQESFEATRSAEAARLAERVKGREVLLVPDADTFLVQVSELLVVLRDSAEKVWLKHPDAPVAYPLVLRDEAGFRAWLEEVAPGKLRIIMRADGFELTTSVGKLPGPDPNGPSVPVRGGRQDLATLRRGLGLLKGRFKTSEDLCLVPSFGTEVAQAARALSGTYSAPGEPWFDELCFVFPTPRGARDGG</sequence>
<protein>
    <recommendedName>
        <fullName evidence="4">Lipoprotein</fullName>
    </recommendedName>
</protein>
<evidence type="ECO:0000313" key="2">
    <source>
        <dbReference type="EMBL" id="NMO15517.1"/>
    </source>
</evidence>
<accession>A0A848LA97</accession>
<name>A0A848LA97_9BACT</name>
<proteinExistence type="predicted"/>
<feature type="region of interest" description="Disordered" evidence="1">
    <location>
        <begin position="196"/>
        <end position="215"/>
    </location>
</feature>
<comment type="caution">
    <text evidence="2">The sequence shown here is derived from an EMBL/GenBank/DDBJ whole genome shotgun (WGS) entry which is preliminary data.</text>
</comment>
<evidence type="ECO:0000313" key="3">
    <source>
        <dbReference type="Proteomes" id="UP000518300"/>
    </source>
</evidence>